<dbReference type="InterPro" id="IPR036259">
    <property type="entry name" value="MFS_trans_sf"/>
</dbReference>
<evidence type="ECO:0000256" key="1">
    <source>
        <dbReference type="ARBA" id="ARBA00004429"/>
    </source>
</evidence>
<dbReference type="SUPFAM" id="SSF103473">
    <property type="entry name" value="MFS general substrate transporter"/>
    <property type="match status" value="1"/>
</dbReference>
<sequence>MPSIINLKALLFFYYSSMTIIVSYLPVYFQVNGLSKSEIGILLAIGPFAAMISQPFWGYMTDKYKTSKKIIVLCLTGAIFSGLIMFHSFQYGLIMYFTVFVFYCFMAPVGGLGDSLTQKTANQMNISFGSIRMWGSVGFAVMSLLSGFLLAYIGIQYIYLPFMFFLVITLLMASRVNDVETSKKPISLRDALKLLKNNKFILFLFIIMLVTITHRTNDSFLGIYLLEIGGTEAFIGWAWFIGVISEALIFATATYWFRKYHVLTFTIFAAVLYSIRWLVMGLVPNPYLVLSLQMLHGLTFGMFYLCAFNYITGTIPEELQSTGQLLFYSFFFGLSGMIGASIGGQIIERVSTTNLYFLLAFSSIVGAVTIGVYKVYYFHSKKTELVNES</sequence>
<evidence type="ECO:0000256" key="2">
    <source>
        <dbReference type="ARBA" id="ARBA00022448"/>
    </source>
</evidence>
<accession>A0A1S2LMZ9</accession>
<dbReference type="Proteomes" id="UP000179524">
    <property type="component" value="Unassembled WGS sequence"/>
</dbReference>
<dbReference type="AlphaFoldDB" id="A0A1S2LMZ9"/>
<feature type="transmembrane region" description="Helical" evidence="8">
    <location>
        <begin position="93"/>
        <end position="112"/>
    </location>
</feature>
<evidence type="ECO:0000256" key="7">
    <source>
        <dbReference type="ARBA" id="ARBA00023136"/>
    </source>
</evidence>
<keyword evidence="4" id="KW-0997">Cell inner membrane</keyword>
<feature type="transmembrane region" description="Helical" evidence="8">
    <location>
        <begin position="70"/>
        <end position="87"/>
    </location>
</feature>
<dbReference type="PANTHER" id="PTHR23522">
    <property type="entry name" value="BLL5896 PROTEIN"/>
    <property type="match status" value="1"/>
</dbReference>
<dbReference type="OrthoDB" id="1650886at2"/>
<gene>
    <name evidence="10" type="ORF">BKP37_09540</name>
</gene>
<evidence type="ECO:0000256" key="3">
    <source>
        <dbReference type="ARBA" id="ARBA00022475"/>
    </source>
</evidence>
<evidence type="ECO:0000256" key="4">
    <source>
        <dbReference type="ARBA" id="ARBA00022519"/>
    </source>
</evidence>
<feature type="transmembrane region" description="Helical" evidence="8">
    <location>
        <begin position="39"/>
        <end position="58"/>
    </location>
</feature>
<keyword evidence="7 8" id="KW-0472">Membrane</keyword>
<feature type="transmembrane region" description="Helical" evidence="8">
    <location>
        <begin position="158"/>
        <end position="176"/>
    </location>
</feature>
<evidence type="ECO:0000313" key="10">
    <source>
        <dbReference type="EMBL" id="OIJ13736.1"/>
    </source>
</evidence>
<dbReference type="GO" id="GO:0005886">
    <property type="term" value="C:plasma membrane"/>
    <property type="evidence" value="ECO:0007669"/>
    <property type="project" value="UniProtKB-SubCell"/>
</dbReference>
<evidence type="ECO:0000313" key="11">
    <source>
        <dbReference type="Proteomes" id="UP000179524"/>
    </source>
</evidence>
<dbReference type="PANTHER" id="PTHR23522:SF10">
    <property type="entry name" value="3-PHENYLPROPIONIC ACID TRANSPORTER-RELATED"/>
    <property type="match status" value="1"/>
</dbReference>
<feature type="domain" description="Major facilitator superfamily associated" evidence="9">
    <location>
        <begin position="5"/>
        <end position="356"/>
    </location>
</feature>
<keyword evidence="6 8" id="KW-1133">Transmembrane helix</keyword>
<comment type="caution">
    <text evidence="10">The sequence shown here is derived from an EMBL/GenBank/DDBJ whole genome shotgun (WGS) entry which is preliminary data.</text>
</comment>
<proteinExistence type="predicted"/>
<keyword evidence="11" id="KW-1185">Reference proteome</keyword>
<comment type="subcellular location">
    <subcellularLocation>
        <location evidence="1">Cell inner membrane</location>
        <topology evidence="1">Multi-pass membrane protein</topology>
    </subcellularLocation>
</comment>
<feature type="transmembrane region" description="Helical" evidence="8">
    <location>
        <begin position="325"/>
        <end position="347"/>
    </location>
</feature>
<dbReference type="Gene3D" id="1.20.1250.20">
    <property type="entry name" value="MFS general substrate transporter like domains"/>
    <property type="match status" value="2"/>
</dbReference>
<dbReference type="EMBL" id="MLQR01000026">
    <property type="protein sequence ID" value="OIJ13736.1"/>
    <property type="molecule type" value="Genomic_DNA"/>
</dbReference>
<dbReference type="GO" id="GO:0015528">
    <property type="term" value="F:lactose:proton symporter activity"/>
    <property type="evidence" value="ECO:0007669"/>
    <property type="project" value="TreeGrafter"/>
</dbReference>
<dbReference type="InterPro" id="IPR026032">
    <property type="entry name" value="HcaT-like"/>
</dbReference>
<evidence type="ECO:0000256" key="5">
    <source>
        <dbReference type="ARBA" id="ARBA00022692"/>
    </source>
</evidence>
<dbReference type="PIRSF" id="PIRSF004925">
    <property type="entry name" value="HcaT"/>
    <property type="match status" value="1"/>
</dbReference>
<feature type="transmembrane region" description="Helical" evidence="8">
    <location>
        <begin position="295"/>
        <end position="313"/>
    </location>
</feature>
<feature type="transmembrane region" description="Helical" evidence="8">
    <location>
        <begin position="234"/>
        <end position="257"/>
    </location>
</feature>
<feature type="transmembrane region" description="Helical" evidence="8">
    <location>
        <begin position="353"/>
        <end position="373"/>
    </location>
</feature>
<evidence type="ECO:0000259" key="9">
    <source>
        <dbReference type="Pfam" id="PF12832"/>
    </source>
</evidence>
<evidence type="ECO:0000256" key="6">
    <source>
        <dbReference type="ARBA" id="ARBA00022989"/>
    </source>
</evidence>
<name>A0A1S2LMZ9_9BACI</name>
<dbReference type="Pfam" id="PF12832">
    <property type="entry name" value="MFS_1_like"/>
    <property type="match status" value="1"/>
</dbReference>
<keyword evidence="3" id="KW-1003">Cell membrane</keyword>
<reference evidence="10 11" key="1">
    <citation type="submission" date="2016-10" db="EMBL/GenBank/DDBJ databases">
        <title>Draft genome sequences of four alkaliphilic bacteria belonging to the Anaerobacillus genus.</title>
        <authorList>
            <person name="Bassil N.M."/>
            <person name="Lloyd J.R."/>
        </authorList>
    </citation>
    <scope>NUCLEOTIDE SEQUENCE [LARGE SCALE GENOMIC DNA]</scope>
    <source>
        <strain evidence="10 11">DSM 18345</strain>
    </source>
</reference>
<feature type="transmembrane region" description="Helical" evidence="8">
    <location>
        <begin position="197"/>
        <end position="214"/>
    </location>
</feature>
<dbReference type="InterPro" id="IPR024989">
    <property type="entry name" value="MFS_assoc_dom"/>
</dbReference>
<feature type="transmembrane region" description="Helical" evidence="8">
    <location>
        <begin position="262"/>
        <end position="283"/>
    </location>
</feature>
<feature type="transmembrane region" description="Helical" evidence="8">
    <location>
        <begin position="133"/>
        <end position="152"/>
    </location>
</feature>
<dbReference type="RefSeq" id="WP_071309376.1">
    <property type="nucleotide sequence ID" value="NZ_MLQR01000026.1"/>
</dbReference>
<organism evidence="10 11">
    <name type="scientific">Anaerobacillus alkalilacustris</name>
    <dbReference type="NCBI Taxonomy" id="393763"/>
    <lineage>
        <taxon>Bacteria</taxon>
        <taxon>Bacillati</taxon>
        <taxon>Bacillota</taxon>
        <taxon>Bacilli</taxon>
        <taxon>Bacillales</taxon>
        <taxon>Bacillaceae</taxon>
        <taxon>Anaerobacillus</taxon>
    </lineage>
</organism>
<dbReference type="GO" id="GO:0030395">
    <property type="term" value="F:lactose binding"/>
    <property type="evidence" value="ECO:0007669"/>
    <property type="project" value="TreeGrafter"/>
</dbReference>
<evidence type="ECO:0000256" key="8">
    <source>
        <dbReference type="SAM" id="Phobius"/>
    </source>
</evidence>
<keyword evidence="2" id="KW-0813">Transport</keyword>
<feature type="transmembrane region" description="Helical" evidence="8">
    <location>
        <begin position="7"/>
        <end position="27"/>
    </location>
</feature>
<keyword evidence="5 8" id="KW-0812">Transmembrane</keyword>
<protein>
    <submittedName>
        <fullName evidence="10">MFS transporter</fullName>
    </submittedName>
</protein>